<dbReference type="AlphaFoldDB" id="A0AB39HS84"/>
<sequence>MSNFDKLIKNINEFIAKSENEEDSIIHDVEEFPGIENLPQLAEDFEAGIAKLLRRQKKFYVDAFNEFISKDDLNTLGAFLNFMQQDLFAEDDFVEEFGKEAAKFLNLTTEELTKLMMESIDRDVSFNVLSKRTTDWIQNWSSELAKIMQLSTHKALEKELIQAIEAGESIAQAELRIKELPQFDRKRARTTAQTEILTASSQAHYESFMQSPAVVGKTWKHSGTKKNNPRPTHVAMDGVTIPVDDYFEVDGERGLFPRDPNFSAKNRVHCGCVIGPSVDKNILGLSAEEKEQIRQEVLAEMNS</sequence>
<reference evidence="2" key="1">
    <citation type="submission" date="2024-07" db="EMBL/GenBank/DDBJ databases">
        <title>Halotolerant mesophilic bacterium Ornithinibacillus sp. 4-3, sp. nov., isolated from soil.</title>
        <authorList>
            <person name="Sidarenka A.V."/>
            <person name="Guliayeva D.E."/>
            <person name="Leanovich S.I."/>
            <person name="Hileuskaya K.S."/>
            <person name="Akhremchuk A.E."/>
            <person name="Sikolenko M.A."/>
            <person name="Valentovich L.N."/>
        </authorList>
    </citation>
    <scope>NUCLEOTIDE SEQUENCE</scope>
    <source>
        <strain evidence="2">4-3</strain>
    </source>
</reference>
<evidence type="ECO:0000313" key="2">
    <source>
        <dbReference type="EMBL" id="XDK33071.1"/>
    </source>
</evidence>
<gene>
    <name evidence="2" type="ORF">AB4Y30_01470</name>
</gene>
<proteinExistence type="predicted"/>
<evidence type="ECO:0000259" key="1">
    <source>
        <dbReference type="Pfam" id="PF04233"/>
    </source>
</evidence>
<accession>A0AB39HS84</accession>
<protein>
    <submittedName>
        <fullName evidence="2">Phage minor head protein</fullName>
    </submittedName>
</protein>
<dbReference type="RefSeq" id="WP_368653758.1">
    <property type="nucleotide sequence ID" value="NZ_CP162599.1"/>
</dbReference>
<dbReference type="EMBL" id="CP162599">
    <property type="protein sequence ID" value="XDK33071.1"/>
    <property type="molecule type" value="Genomic_DNA"/>
</dbReference>
<dbReference type="InterPro" id="IPR006528">
    <property type="entry name" value="Phage_head_morphogenesis_dom"/>
</dbReference>
<feature type="domain" description="Phage head morphogenesis" evidence="1">
    <location>
        <begin position="156"/>
        <end position="274"/>
    </location>
</feature>
<organism evidence="2">
    <name type="scientific">Ornithinibacillus sp. 4-3</name>
    <dbReference type="NCBI Taxonomy" id="3231488"/>
    <lineage>
        <taxon>Bacteria</taxon>
        <taxon>Bacillati</taxon>
        <taxon>Bacillota</taxon>
        <taxon>Bacilli</taxon>
        <taxon>Bacillales</taxon>
        <taxon>Bacillaceae</taxon>
        <taxon>Ornithinibacillus</taxon>
    </lineage>
</organism>
<dbReference type="Pfam" id="PF04233">
    <property type="entry name" value="Phage_Mu_F"/>
    <property type="match status" value="1"/>
</dbReference>
<name>A0AB39HS84_9BACI</name>